<dbReference type="Pfam" id="PF06337">
    <property type="entry name" value="DUSP"/>
    <property type="match status" value="1"/>
</dbReference>
<dbReference type="Proteomes" id="UP000054636">
    <property type="component" value="Unassembled WGS sequence"/>
</dbReference>
<dbReference type="EMBL" id="LNFP01002354">
    <property type="protein sequence ID" value="KUF83507.1"/>
    <property type="molecule type" value="Genomic_DNA"/>
</dbReference>
<dbReference type="Gene3D" id="3.30.2230.10">
    <property type="entry name" value="DUSP-like"/>
    <property type="match status" value="1"/>
</dbReference>
<feature type="region of interest" description="Disordered" evidence="2">
    <location>
        <begin position="109"/>
        <end position="133"/>
    </location>
</feature>
<feature type="compositionally biased region" description="Polar residues" evidence="2">
    <location>
        <begin position="822"/>
        <end position="839"/>
    </location>
</feature>
<keyword evidence="1" id="KW-0175">Coiled coil</keyword>
<evidence type="ECO:0000313" key="5">
    <source>
        <dbReference type="Proteomes" id="UP000054636"/>
    </source>
</evidence>
<feature type="region of interest" description="Disordered" evidence="2">
    <location>
        <begin position="302"/>
        <end position="325"/>
    </location>
</feature>
<feature type="coiled-coil region" evidence="1">
    <location>
        <begin position="465"/>
        <end position="542"/>
    </location>
</feature>
<feature type="compositionally biased region" description="Polar residues" evidence="2">
    <location>
        <begin position="801"/>
        <end position="812"/>
    </location>
</feature>
<proteinExistence type="predicted"/>
<dbReference type="InterPro" id="IPR006615">
    <property type="entry name" value="Pept_C19_DUSP"/>
</dbReference>
<feature type="coiled-coil region" evidence="1">
    <location>
        <begin position="394"/>
        <end position="435"/>
    </location>
</feature>
<feature type="compositionally biased region" description="Polar residues" evidence="2">
    <location>
        <begin position="592"/>
        <end position="606"/>
    </location>
</feature>
<evidence type="ECO:0000259" key="3">
    <source>
        <dbReference type="PROSITE" id="PS51283"/>
    </source>
</evidence>
<gene>
    <name evidence="4" type="ORF">AM588_10001327</name>
</gene>
<comment type="caution">
    <text evidence="4">The sequence shown here is derived from an EMBL/GenBank/DDBJ whole genome shotgun (WGS) entry which is preliminary data.</text>
</comment>
<accession>A0A0W8CHJ6</accession>
<evidence type="ECO:0000313" key="4">
    <source>
        <dbReference type="EMBL" id="KUF83507.1"/>
    </source>
</evidence>
<dbReference type="PROSITE" id="PS51283">
    <property type="entry name" value="DUSP"/>
    <property type="match status" value="1"/>
</dbReference>
<evidence type="ECO:0000256" key="1">
    <source>
        <dbReference type="SAM" id="Coils"/>
    </source>
</evidence>
<dbReference type="GO" id="GO:0016829">
    <property type="term" value="F:lyase activity"/>
    <property type="evidence" value="ECO:0007669"/>
    <property type="project" value="UniProtKB-KW"/>
</dbReference>
<dbReference type="InterPro" id="IPR035927">
    <property type="entry name" value="DUSP-like_sf"/>
</dbReference>
<feature type="region of interest" description="Disordered" evidence="2">
    <location>
        <begin position="588"/>
        <end position="614"/>
    </location>
</feature>
<sequence>MARSYRLGDTWFVVSCGWWQRVVERGDTPTDSRIRNSDIVDAKRSCRCCSRSILHPNLMEDVDFRLVSEPVWSALSLEFGYDWAVRREVVTMGRRLGVDVYPSGLEERATGHGHIPNSEAVAPSPPSSPTREEWTPVKLEQWRSELKLDQSVDALDTDSRWYEAKIVDITDSRVKKEKQVENELLAQQSEISAELQAVRRQLNDFQDKWKKSVEAKAGESSEASTVQSSWPSPISVRHVRTGFQETAVQTENDEREHAVTQWLLLLTQKLETLTRKYSHEPTQSFQASMTYLARVWGPNDDSNGLLKETKETNNGSGEADEGPALSSWHVGRDLKAAVPLEVAEQFLELEHSIASLNTAVEQHERRQMTNFDRAIQQVQGFHQERIQKVVDESLAELKLVRGRYKKKEAQLEDELRAANKEIEQWKLTAAEAEHRKKLDRESLEFQLTAAKEQVVSQHRDTHEVIAQAKEGAVALERQCQALKKQQERAKELHDREIRVLQDSVRQLREGKDDMELRHAKEKQALIETIEKLEAKQTDTQEARIRGEIEQQIIPERLASLENQHQETVSAMESEHKRQLAELAARLDETKRSAPSTVRSIETQTDSLPVEKSTRKNYKVEASDAQAQIEGLTRRCQALEKLLDKKFEETSYSSQRCESCHSDDGISVSSVLERHDLNASRSSIHSDSFRPRVSGKSRALARALLGSSRASMNSVSSDSKASPFMNETTLATDEATLGAHEMWDSASFTSIDTVDDLSSQRTTPRQRMRSTQEILTLVRQIKQTAASPLDRREPDPEVNWGTPKQKSTMSRGFNSKGAGKSAAPNSSHSTGEDTSVTPGTSIFDDLLC</sequence>
<name>A0A0W8CHJ6_PHYNI</name>
<reference evidence="4 5" key="1">
    <citation type="submission" date="2015-11" db="EMBL/GenBank/DDBJ databases">
        <title>Genomes and virulence difference between two physiological races of Phytophthora nicotianae.</title>
        <authorList>
            <person name="Liu H."/>
            <person name="Ma X."/>
            <person name="Yu H."/>
            <person name="Fang D."/>
            <person name="Li Y."/>
            <person name="Wang X."/>
            <person name="Wang W."/>
            <person name="Dong Y."/>
            <person name="Xiao B."/>
        </authorList>
    </citation>
    <scope>NUCLEOTIDE SEQUENCE [LARGE SCALE GENOMIC DNA]</scope>
    <source>
        <strain evidence="5">race 1</strain>
    </source>
</reference>
<dbReference type="GO" id="GO:0004843">
    <property type="term" value="F:cysteine-type deubiquitinase activity"/>
    <property type="evidence" value="ECO:0007669"/>
    <property type="project" value="InterPro"/>
</dbReference>
<feature type="region of interest" description="Disordered" evidence="2">
    <location>
        <begin position="783"/>
        <end position="847"/>
    </location>
</feature>
<dbReference type="SUPFAM" id="SSF143791">
    <property type="entry name" value="DUSP-like"/>
    <property type="match status" value="1"/>
</dbReference>
<organism evidence="4 5">
    <name type="scientific">Phytophthora nicotianae</name>
    <name type="common">Potato buckeye rot agent</name>
    <name type="synonym">Phytophthora parasitica</name>
    <dbReference type="NCBI Taxonomy" id="4792"/>
    <lineage>
        <taxon>Eukaryota</taxon>
        <taxon>Sar</taxon>
        <taxon>Stramenopiles</taxon>
        <taxon>Oomycota</taxon>
        <taxon>Peronosporomycetes</taxon>
        <taxon>Peronosporales</taxon>
        <taxon>Peronosporaceae</taxon>
        <taxon>Phytophthora</taxon>
    </lineage>
</organism>
<feature type="domain" description="DUSP" evidence="3">
    <location>
        <begin position="1"/>
        <end position="90"/>
    </location>
</feature>
<dbReference type="AlphaFoldDB" id="A0A0W8CHJ6"/>
<keyword evidence="4" id="KW-0456">Lyase</keyword>
<dbReference type="SMART" id="SM00695">
    <property type="entry name" value="DUSP"/>
    <property type="match status" value="1"/>
</dbReference>
<protein>
    <submittedName>
        <fullName evidence="4">Pectate lyase</fullName>
    </submittedName>
</protein>
<evidence type="ECO:0000256" key="2">
    <source>
        <dbReference type="SAM" id="MobiDB-lite"/>
    </source>
</evidence>